<sequence length="495" mass="54569">MKTHSFFSRFIKNKKQSPVISLAVFPESISLVFESQSLWVVDNHDATTNVQRESAIDALLTKHQLVGCQVKLVIGHGLYQSLLIEKPEIPQEELSTALPFLIKDLVNESPMELVAGGFPAPLKERLQVFAAGRKTLEPLIKAVAKAGSEVDSISTEEVQWGALTSSTMSQLILHRRENAGLQLTAFKQQVMCFQRQLRGVRFPLLADGASEQQVALQLDSLALELQRSLDFLSAQLRDNPISQLLISCDGEDDAALAQALSERLSVKVVAIVAPSDTLISNASRIAWAAQTSIKEANLDLYTDSLKPQTQLLTLRNVMASWLIGTILMATFFGWQQWQSHVVEQKLAAEQSRLSLKQGEMNRLKTALAQHLPSEIKVELADNLEQHVATQQATLNAIEGHDSSLRVGFAGMLQQLSDAANGDISLNHIHATGLSLDLAGVARSPESVPSWIQAFKEYEHLMDRRFQVMSLGRNDNNIVTFKLQAQRVSKAAGDVK</sequence>
<evidence type="ECO:0000313" key="1">
    <source>
        <dbReference type="EMBL" id="PSW22685.1"/>
    </source>
</evidence>
<gene>
    <name evidence="1" type="ORF">C9I94_19770</name>
</gene>
<name>A0A0J8VAF8_9GAMM</name>
<proteinExistence type="predicted"/>
<dbReference type="InterPro" id="IPR007813">
    <property type="entry name" value="PilN"/>
</dbReference>
<dbReference type="RefSeq" id="WP_048899187.1">
    <property type="nucleotide sequence ID" value="NZ_AP024852.1"/>
</dbReference>
<dbReference type="InterPro" id="IPR016871">
    <property type="entry name" value="MSHA_biogenesis_MshI"/>
</dbReference>
<dbReference type="PIRSF" id="PIRSF028153">
    <property type="entry name" value="MSHA_biogenesis_protein_MshI"/>
    <property type="match status" value="1"/>
</dbReference>
<comment type="caution">
    <text evidence="1">The sequence shown here is derived from an EMBL/GenBank/DDBJ whole genome shotgun (WGS) entry which is preliminary data.</text>
</comment>
<organism evidence="1 2">
    <name type="scientific">Photobacterium swingsii</name>
    <dbReference type="NCBI Taxonomy" id="680026"/>
    <lineage>
        <taxon>Bacteria</taxon>
        <taxon>Pseudomonadati</taxon>
        <taxon>Pseudomonadota</taxon>
        <taxon>Gammaproteobacteria</taxon>
        <taxon>Vibrionales</taxon>
        <taxon>Vibrionaceae</taxon>
        <taxon>Photobacterium</taxon>
    </lineage>
</organism>
<dbReference type="Proteomes" id="UP000240481">
    <property type="component" value="Unassembled WGS sequence"/>
</dbReference>
<accession>A0A0J8VAF8</accession>
<protein>
    <submittedName>
        <fullName evidence="1">MSHA biogenesis protein MshI</fullName>
    </submittedName>
</protein>
<dbReference type="Pfam" id="PF05137">
    <property type="entry name" value="PilN"/>
    <property type="match status" value="1"/>
</dbReference>
<reference evidence="1 2" key="1">
    <citation type="submission" date="2018-01" db="EMBL/GenBank/DDBJ databases">
        <title>Whole genome sequencing of Histamine producing bacteria.</title>
        <authorList>
            <person name="Butler K."/>
        </authorList>
    </citation>
    <scope>NUCLEOTIDE SEQUENCE [LARGE SCALE GENOMIC DNA]</scope>
    <source>
        <strain evidence="1 2">DSM 24669</strain>
    </source>
</reference>
<dbReference type="EMBL" id="PYLZ01000012">
    <property type="protein sequence ID" value="PSW22685.1"/>
    <property type="molecule type" value="Genomic_DNA"/>
</dbReference>
<dbReference type="STRING" id="680026.AB733_13150"/>
<dbReference type="InterPro" id="IPR043129">
    <property type="entry name" value="ATPase_NBD"/>
</dbReference>
<evidence type="ECO:0000313" key="2">
    <source>
        <dbReference type="Proteomes" id="UP000240481"/>
    </source>
</evidence>
<dbReference type="AlphaFoldDB" id="A0A0J8VAF8"/>
<dbReference type="SUPFAM" id="SSF53067">
    <property type="entry name" value="Actin-like ATPase domain"/>
    <property type="match status" value="1"/>
</dbReference>
<dbReference type="OrthoDB" id="5296002at2"/>
<keyword evidence="2" id="KW-1185">Reference proteome</keyword>